<reference evidence="2" key="1">
    <citation type="submission" date="2023-07" db="EMBL/GenBank/DDBJ databases">
        <title>Genomic Encyclopedia of Type Strains, Phase IV (KMG-IV): sequencing the most valuable type-strain genomes for metagenomic binning, comparative biology and taxonomic classification.</title>
        <authorList>
            <person name="Goeker M."/>
        </authorList>
    </citation>
    <scope>NUCLEOTIDE SEQUENCE</scope>
    <source>
        <strain evidence="2">DSM 24202</strain>
    </source>
</reference>
<organism evidence="2 3">
    <name type="scientific">Oligosphaera ethanolica</name>
    <dbReference type="NCBI Taxonomy" id="760260"/>
    <lineage>
        <taxon>Bacteria</taxon>
        <taxon>Pseudomonadati</taxon>
        <taxon>Lentisphaerota</taxon>
        <taxon>Oligosphaeria</taxon>
        <taxon>Oligosphaerales</taxon>
        <taxon>Oligosphaeraceae</taxon>
        <taxon>Oligosphaera</taxon>
    </lineage>
</organism>
<sequence length="247" mass="26421">MPLTGAVGRDVPSQCGALRAQSYVVVIPRVAAPSGRLTRGYAWCGPPGRTWPIRRLDSSGLGRNPRDGRSPRSPRSRPILCCCHTPGCGALRAPHPGLCMVRPSGPNLAYQTTRFVWSGPKPQGRPQSQKSPESANSMLLSYPGLRRPPGASPGVMHGAALRAELGRSDDSTRLVWAETPGTAVVPEVPGVGQFYVVVIPRVAAPSGRLTRGYAWCGPPGRTWPIRRLDSSGLGRNPQGRPQSQESR</sequence>
<evidence type="ECO:0000313" key="2">
    <source>
        <dbReference type="EMBL" id="MDQ0291081.1"/>
    </source>
</evidence>
<comment type="caution">
    <text evidence="2">The sequence shown here is derived from an EMBL/GenBank/DDBJ whole genome shotgun (WGS) entry which is preliminary data.</text>
</comment>
<protein>
    <submittedName>
        <fullName evidence="2">Uncharacterized protein</fullName>
    </submittedName>
</protein>
<dbReference type="AlphaFoldDB" id="A0AAE3VIU8"/>
<name>A0AAE3VIU8_9BACT</name>
<evidence type="ECO:0000256" key="1">
    <source>
        <dbReference type="SAM" id="MobiDB-lite"/>
    </source>
</evidence>
<keyword evidence="3" id="KW-1185">Reference proteome</keyword>
<proteinExistence type="predicted"/>
<feature type="region of interest" description="Disordered" evidence="1">
    <location>
        <begin position="54"/>
        <end position="76"/>
    </location>
</feature>
<feature type="region of interest" description="Disordered" evidence="1">
    <location>
        <begin position="117"/>
        <end position="136"/>
    </location>
</feature>
<feature type="region of interest" description="Disordered" evidence="1">
    <location>
        <begin position="225"/>
        <end position="247"/>
    </location>
</feature>
<evidence type="ECO:0000313" key="3">
    <source>
        <dbReference type="Proteomes" id="UP001238163"/>
    </source>
</evidence>
<gene>
    <name evidence="2" type="ORF">J3R75_003188</name>
</gene>
<accession>A0AAE3VIU8</accession>
<feature type="compositionally biased region" description="Polar residues" evidence="1">
    <location>
        <begin position="125"/>
        <end position="136"/>
    </location>
</feature>
<dbReference type="Proteomes" id="UP001238163">
    <property type="component" value="Unassembled WGS sequence"/>
</dbReference>
<dbReference type="EMBL" id="JAUSVL010000001">
    <property type="protein sequence ID" value="MDQ0291081.1"/>
    <property type="molecule type" value="Genomic_DNA"/>
</dbReference>